<dbReference type="EMBL" id="JBHUMZ010000050">
    <property type="protein sequence ID" value="MFD2640045.1"/>
    <property type="molecule type" value="Genomic_DNA"/>
</dbReference>
<proteinExistence type="predicted"/>
<accession>A0ABW5QEA3</accession>
<name>A0ABW5QEA3_9BACI</name>
<dbReference type="RefSeq" id="WP_377330132.1">
    <property type="nucleotide sequence ID" value="NZ_JBHUMZ010000050.1"/>
</dbReference>
<sequence length="183" mass="22067">MITWKTLISIHEHNSKDKFFYIDVGHSLSGINYNNGVIITFETNDYSCITMLFQLIRCDIIWEVLIIDWQNYRSYVYEKLNTEDRNMNFVEVNFDKYASRVLENLGKEKISIQLQMLQISERNIKEILHSFSLYDLLERVVRLPIESQIEYETQSPHEYENEIRENMETNDNYQKENELDLLF</sequence>
<evidence type="ECO:0000313" key="1">
    <source>
        <dbReference type="EMBL" id="MFD2640045.1"/>
    </source>
</evidence>
<comment type="caution">
    <text evidence="1">The sequence shown here is derived from an EMBL/GenBank/DDBJ whole genome shotgun (WGS) entry which is preliminary data.</text>
</comment>
<evidence type="ECO:0000313" key="2">
    <source>
        <dbReference type="Proteomes" id="UP001597452"/>
    </source>
</evidence>
<dbReference type="Proteomes" id="UP001597452">
    <property type="component" value="Unassembled WGS sequence"/>
</dbReference>
<organism evidence="1 2">
    <name type="scientific">Piscibacillus salipiscarius</name>
    <dbReference type="NCBI Taxonomy" id="299480"/>
    <lineage>
        <taxon>Bacteria</taxon>
        <taxon>Bacillati</taxon>
        <taxon>Bacillota</taxon>
        <taxon>Bacilli</taxon>
        <taxon>Bacillales</taxon>
        <taxon>Bacillaceae</taxon>
        <taxon>Piscibacillus</taxon>
    </lineage>
</organism>
<reference evidence="2" key="1">
    <citation type="journal article" date="2019" name="Int. J. Syst. Evol. Microbiol.">
        <title>The Global Catalogue of Microorganisms (GCM) 10K type strain sequencing project: providing services to taxonomists for standard genome sequencing and annotation.</title>
        <authorList>
            <consortium name="The Broad Institute Genomics Platform"/>
            <consortium name="The Broad Institute Genome Sequencing Center for Infectious Disease"/>
            <person name="Wu L."/>
            <person name="Ma J."/>
        </authorList>
    </citation>
    <scope>NUCLEOTIDE SEQUENCE [LARGE SCALE GENOMIC DNA]</scope>
    <source>
        <strain evidence="2">TISTR 1571</strain>
    </source>
</reference>
<gene>
    <name evidence="1" type="ORF">ACFSW4_14340</name>
</gene>
<keyword evidence="2" id="KW-1185">Reference proteome</keyword>
<protein>
    <submittedName>
        <fullName evidence="1">Uncharacterized protein</fullName>
    </submittedName>
</protein>